<gene>
    <name evidence="1" type="ORF">HXX08_13030</name>
    <name evidence="2" type="ORF">OZ401_004739</name>
</gene>
<dbReference type="Proteomes" id="UP000521676">
    <property type="component" value="Unassembled WGS sequence"/>
</dbReference>
<dbReference type="InterPro" id="IPR015943">
    <property type="entry name" value="WD40/YVTN_repeat-like_dom_sf"/>
</dbReference>
<reference evidence="2" key="2">
    <citation type="journal article" date="2024" name="Nature">
        <title>Anoxygenic phototroph of the Chloroflexota uses a type I reaction centre.</title>
        <authorList>
            <person name="Tsuji J.M."/>
            <person name="Shaw N.A."/>
            <person name="Nagashima S."/>
            <person name="Venkiteswaran J.J."/>
            <person name="Schiff S.L."/>
            <person name="Watanabe T."/>
            <person name="Fukui M."/>
            <person name="Hanada S."/>
            <person name="Tank M."/>
            <person name="Neufeld J.D."/>
        </authorList>
    </citation>
    <scope>NUCLEOTIDE SEQUENCE</scope>
    <source>
        <strain evidence="2">L227-S17</strain>
        <plasmid evidence="2 4">unnamed1</plasmid>
    </source>
</reference>
<dbReference type="AlphaFoldDB" id="A0A8T7M3Z2"/>
<organism evidence="1 3">
    <name type="scientific">Candidatus Chlorohelix allophototropha</name>
    <dbReference type="NCBI Taxonomy" id="3003348"/>
    <lineage>
        <taxon>Bacteria</taxon>
        <taxon>Bacillati</taxon>
        <taxon>Chloroflexota</taxon>
        <taxon>Chloroflexia</taxon>
        <taxon>Candidatus Chloroheliales</taxon>
        <taxon>Candidatus Chloroheliaceae</taxon>
        <taxon>Candidatus Chlorohelix</taxon>
    </lineage>
</organism>
<dbReference type="EMBL" id="CP128401">
    <property type="protein sequence ID" value="WJW70220.1"/>
    <property type="molecule type" value="Genomic_DNA"/>
</dbReference>
<evidence type="ECO:0000313" key="4">
    <source>
        <dbReference type="Proteomes" id="UP001431572"/>
    </source>
</evidence>
<dbReference type="RefSeq" id="WP_341472096.1">
    <property type="nucleotide sequence ID" value="NZ_CP128401.1"/>
</dbReference>
<dbReference type="Proteomes" id="UP001431572">
    <property type="component" value="Plasmid unnamed1"/>
</dbReference>
<evidence type="ECO:0000313" key="3">
    <source>
        <dbReference type="Proteomes" id="UP000521676"/>
    </source>
</evidence>
<protein>
    <submittedName>
        <fullName evidence="1">Exo-alpha-sialidase</fullName>
    </submittedName>
    <submittedName>
        <fullName evidence="2">Glycoside hydrolase</fullName>
    </submittedName>
</protein>
<accession>A0A8T7M3Z2</accession>
<name>A0A8T7M3Z2_9CHLR</name>
<sequence length="617" mass="69016">MGVKKYQKVIALMIIIAIFPLLATPLSAAAILQVSGPDWQATGVYLPEGQTSLLCFQGNQPNTVLLTGGNPTGTSSLNYRTGKLIRFSERNLTLCNEDSGLQFNIDNQQQTAWSINSLNDEFPLTFVPSAIPGDGTQQVYGLKDRRLFYSPNGGKNALERGAQFAGRVKSVATTVQDGKVVYIMVKENGDPAQDVAYPEPFNYSLYASKDTGITWEKTYSSSISGYTNYIPMLQMLPGQATPSSWLIMAVRSGSTPTGTRTVYQLSIDGGHTFKELGARGHYDELWFARTNTAVVRLSSRQMSLSRDGGNSWNPVKLPAFVPDNSMDQNSIYMLQARNAPDNLFVMQRVISTYESNGVKGTVYIHYSPDGGSTWQELPSIDLPYFGLDGAVISPYAPTTLLAIKDRQIYKMELPQVEQTLTARVDNNGAAPNYYPETGHNISPLFWRYWVSNGGLAQFGFPRTEAMREFNPEDGKIFTVQYFERARFEYHPEFAGSNYEVLLGLLGKQLTVQRNEVPFERKVGSPDSSEITYFPQTGHYLAFGFKRYWEQNGGLGLYGYPISEEFSEKNPDDGNFYTVQYFERARFEYHPELKNTGYEVLLGLLGNSLLRSKDWLGQ</sequence>
<dbReference type="CDD" id="cd15482">
    <property type="entry name" value="Sialidase_non-viral"/>
    <property type="match status" value="1"/>
</dbReference>
<dbReference type="SUPFAM" id="SSF50939">
    <property type="entry name" value="Sialidases"/>
    <property type="match status" value="1"/>
</dbReference>
<evidence type="ECO:0000313" key="2">
    <source>
        <dbReference type="EMBL" id="WJW70220.1"/>
    </source>
</evidence>
<keyword evidence="2" id="KW-0614">Plasmid</keyword>
<dbReference type="GO" id="GO:0016787">
    <property type="term" value="F:hydrolase activity"/>
    <property type="evidence" value="ECO:0007669"/>
    <property type="project" value="UniProtKB-KW"/>
</dbReference>
<geneLocation type="plasmid" evidence="2 4">
    <name>unnamed1</name>
</geneLocation>
<dbReference type="EMBL" id="JACATZ010000001">
    <property type="protein sequence ID" value="NWJ46795.1"/>
    <property type="molecule type" value="Genomic_DNA"/>
</dbReference>
<keyword evidence="4" id="KW-1185">Reference proteome</keyword>
<reference evidence="1 3" key="1">
    <citation type="submission" date="2020-06" db="EMBL/GenBank/DDBJ databases">
        <title>Anoxygenic phototrophic Chloroflexota member uses a Type I reaction center.</title>
        <authorList>
            <person name="Tsuji J.M."/>
            <person name="Shaw N.A."/>
            <person name="Nagashima S."/>
            <person name="Venkiteswaran J."/>
            <person name="Schiff S.L."/>
            <person name="Hanada S."/>
            <person name="Tank M."/>
            <person name="Neufeld J.D."/>
        </authorList>
    </citation>
    <scope>NUCLEOTIDE SEQUENCE [LARGE SCALE GENOMIC DNA]</scope>
    <source>
        <strain evidence="1">L227-S17</strain>
    </source>
</reference>
<keyword evidence="2" id="KW-0378">Hydrolase</keyword>
<proteinExistence type="predicted"/>
<dbReference type="InterPro" id="IPR036278">
    <property type="entry name" value="Sialidase_sf"/>
</dbReference>
<dbReference type="Gene3D" id="2.130.10.10">
    <property type="entry name" value="YVTN repeat-like/Quinoprotein amine dehydrogenase"/>
    <property type="match status" value="1"/>
</dbReference>
<evidence type="ECO:0000313" key="1">
    <source>
        <dbReference type="EMBL" id="NWJ46795.1"/>
    </source>
</evidence>